<reference evidence="3 4" key="1">
    <citation type="submission" date="2020-08" db="EMBL/GenBank/DDBJ databases">
        <title>Genomic Encyclopedia of Type Strains, Phase IV (KMG-IV): sequencing the most valuable type-strain genomes for metagenomic binning, comparative biology and taxonomic classification.</title>
        <authorList>
            <person name="Goeker M."/>
        </authorList>
    </citation>
    <scope>NUCLEOTIDE SEQUENCE [LARGE SCALE GENOMIC DNA]</scope>
    <source>
        <strain evidence="3 4">DSM 103725</strain>
    </source>
</reference>
<keyword evidence="3" id="KW-0378">Hydrolase</keyword>
<proteinExistence type="predicted"/>
<comment type="caution">
    <text evidence="3">The sequence shown here is derived from an EMBL/GenBank/DDBJ whole genome shotgun (WGS) entry which is preliminary data.</text>
</comment>
<name>A0A7X0LKG1_9BACT</name>
<sequence length="168" mass="18558">MDLPSAGQLAQSLMHTHGLVAEGWTFRFNQRKRALGLCNYTTKRIELSAPFVARNDEHEVRDVILHEIAHALTPPPTPSKPRAKQSEAPDHHPNTYTPHGPAWRATCLRIGANPNRLNATAAAPEGKYQATCPGCQTTHHRHRKPAKGRTYICKACGPEHGKLTFHAA</sequence>
<feature type="domain" description="SprT-like" evidence="2">
    <location>
        <begin position="7"/>
        <end position="166"/>
    </location>
</feature>
<dbReference type="EMBL" id="JACHGY010000001">
    <property type="protein sequence ID" value="MBB6429616.1"/>
    <property type="molecule type" value="Genomic_DNA"/>
</dbReference>
<keyword evidence="4" id="KW-1185">Reference proteome</keyword>
<keyword evidence="3" id="KW-0645">Protease</keyword>
<feature type="compositionally biased region" description="Basic and acidic residues" evidence="1">
    <location>
        <begin position="84"/>
        <end position="93"/>
    </location>
</feature>
<protein>
    <submittedName>
        <fullName evidence="3">Putative SprT family Zn-dependent metalloprotease</fullName>
    </submittedName>
</protein>
<gene>
    <name evidence="3" type="ORF">HNQ40_001422</name>
</gene>
<dbReference type="Proteomes" id="UP000541810">
    <property type="component" value="Unassembled WGS sequence"/>
</dbReference>
<dbReference type="AlphaFoldDB" id="A0A7X0LKG1"/>
<dbReference type="GO" id="GO:0006950">
    <property type="term" value="P:response to stress"/>
    <property type="evidence" value="ECO:0007669"/>
    <property type="project" value="UniProtKB-ARBA"/>
</dbReference>
<keyword evidence="3" id="KW-0482">Metalloprotease</keyword>
<organism evidence="3 4">
    <name type="scientific">Algisphaera agarilytica</name>
    <dbReference type="NCBI Taxonomy" id="1385975"/>
    <lineage>
        <taxon>Bacteria</taxon>
        <taxon>Pseudomonadati</taxon>
        <taxon>Planctomycetota</taxon>
        <taxon>Phycisphaerae</taxon>
        <taxon>Phycisphaerales</taxon>
        <taxon>Phycisphaeraceae</taxon>
        <taxon>Algisphaera</taxon>
    </lineage>
</organism>
<evidence type="ECO:0000259" key="2">
    <source>
        <dbReference type="SMART" id="SM00731"/>
    </source>
</evidence>
<dbReference type="GO" id="GO:0006508">
    <property type="term" value="P:proteolysis"/>
    <property type="evidence" value="ECO:0007669"/>
    <property type="project" value="UniProtKB-KW"/>
</dbReference>
<evidence type="ECO:0000313" key="4">
    <source>
        <dbReference type="Proteomes" id="UP000541810"/>
    </source>
</evidence>
<accession>A0A7X0LKG1</accession>
<evidence type="ECO:0000313" key="3">
    <source>
        <dbReference type="EMBL" id="MBB6429616.1"/>
    </source>
</evidence>
<dbReference type="Pfam" id="PF17283">
    <property type="entry name" value="Zn_ribbon_SprT"/>
    <property type="match status" value="1"/>
</dbReference>
<dbReference type="InterPro" id="IPR006640">
    <property type="entry name" value="SprT-like_domain"/>
</dbReference>
<feature type="region of interest" description="Disordered" evidence="1">
    <location>
        <begin position="69"/>
        <end position="99"/>
    </location>
</feature>
<dbReference type="InterPro" id="IPR035240">
    <property type="entry name" value="SprT_Zn_ribbon"/>
</dbReference>
<dbReference type="GO" id="GO:0008237">
    <property type="term" value="F:metallopeptidase activity"/>
    <property type="evidence" value="ECO:0007669"/>
    <property type="project" value="UniProtKB-KW"/>
</dbReference>
<dbReference type="RefSeq" id="WP_184677188.1">
    <property type="nucleotide sequence ID" value="NZ_JACHGY010000001.1"/>
</dbReference>
<dbReference type="SMART" id="SM00731">
    <property type="entry name" value="SprT"/>
    <property type="match status" value="1"/>
</dbReference>
<evidence type="ECO:0000256" key="1">
    <source>
        <dbReference type="SAM" id="MobiDB-lite"/>
    </source>
</evidence>
<dbReference type="Pfam" id="PF10263">
    <property type="entry name" value="SprT-like"/>
    <property type="match status" value="1"/>
</dbReference>